<dbReference type="Proteomes" id="UP001107558">
    <property type="component" value="Chromosome 4"/>
</dbReference>
<dbReference type="EMBL" id="JADBJN010000004">
    <property type="protein sequence ID" value="KAG5668533.1"/>
    <property type="molecule type" value="Genomic_DNA"/>
</dbReference>
<organism evidence="2 3">
    <name type="scientific">Polypedilum vanderplanki</name>
    <name type="common">Sleeping chironomid midge</name>
    <dbReference type="NCBI Taxonomy" id="319348"/>
    <lineage>
        <taxon>Eukaryota</taxon>
        <taxon>Metazoa</taxon>
        <taxon>Ecdysozoa</taxon>
        <taxon>Arthropoda</taxon>
        <taxon>Hexapoda</taxon>
        <taxon>Insecta</taxon>
        <taxon>Pterygota</taxon>
        <taxon>Neoptera</taxon>
        <taxon>Endopterygota</taxon>
        <taxon>Diptera</taxon>
        <taxon>Nematocera</taxon>
        <taxon>Chironomoidea</taxon>
        <taxon>Chironomidae</taxon>
        <taxon>Chironominae</taxon>
        <taxon>Polypedilum</taxon>
        <taxon>Polypedilum</taxon>
    </lineage>
</organism>
<accession>A0A9J6BFI8</accession>
<dbReference type="AlphaFoldDB" id="A0A9J6BFI8"/>
<keyword evidence="1" id="KW-0732">Signal</keyword>
<sequence>MKIKIILFLIFLFFQINAKFNIRIIKFNCISSNKTAINTKCYTRAFNRRSPVFNIETKKIRNFEHLKLDLVVFHKLHIDDSHKMILDLEKIEICKLLEGSSSSAFLKSFIAWLSSLFPKTGICTILGQINFNNISIPESAFMQMFPTGRYLAVFSYFDDVDKNILQINVTVVLTK</sequence>
<keyword evidence="3" id="KW-1185">Reference proteome</keyword>
<comment type="caution">
    <text evidence="2">The sequence shown here is derived from an EMBL/GenBank/DDBJ whole genome shotgun (WGS) entry which is preliminary data.</text>
</comment>
<protein>
    <submittedName>
        <fullName evidence="2">Uncharacterized protein</fullName>
    </submittedName>
</protein>
<feature type="signal peptide" evidence="1">
    <location>
        <begin position="1"/>
        <end position="18"/>
    </location>
</feature>
<feature type="chain" id="PRO_5039912082" evidence="1">
    <location>
        <begin position="19"/>
        <end position="175"/>
    </location>
</feature>
<evidence type="ECO:0000313" key="2">
    <source>
        <dbReference type="EMBL" id="KAG5668533.1"/>
    </source>
</evidence>
<name>A0A9J6BFI8_POLVA</name>
<gene>
    <name evidence="2" type="ORF">PVAND_016471</name>
</gene>
<proteinExistence type="predicted"/>
<evidence type="ECO:0000256" key="1">
    <source>
        <dbReference type="SAM" id="SignalP"/>
    </source>
</evidence>
<reference evidence="2" key="1">
    <citation type="submission" date="2021-03" db="EMBL/GenBank/DDBJ databases">
        <title>Chromosome level genome of the anhydrobiotic midge Polypedilum vanderplanki.</title>
        <authorList>
            <person name="Yoshida Y."/>
            <person name="Kikawada T."/>
            <person name="Gusev O."/>
        </authorList>
    </citation>
    <scope>NUCLEOTIDE SEQUENCE</scope>
    <source>
        <strain evidence="2">NIAS01</strain>
        <tissue evidence="2">Whole body or cell culture</tissue>
    </source>
</reference>
<evidence type="ECO:0000313" key="3">
    <source>
        <dbReference type="Proteomes" id="UP001107558"/>
    </source>
</evidence>